<sequence length="110" mass="11922">MSSSPLSSSLFLPLSTLSVHGHGRSQNLCFSRKQQCFRVRAAKLPEGVIVPKVEPKSQPAFLGFTQTAEIWNSRACMIGLIGTFIVELILNKGILEVIGLETGKGLDLPL</sequence>
<accession>A0A565CH87</accession>
<dbReference type="SUPFAM" id="SSF103511">
    <property type="entry name" value="Chlorophyll a-b binding protein"/>
    <property type="match status" value="1"/>
</dbReference>
<dbReference type="Proteomes" id="UP000489600">
    <property type="component" value="Unassembled WGS sequence"/>
</dbReference>
<dbReference type="EMBL" id="CABITT030000008">
    <property type="protein sequence ID" value="VVB12916.1"/>
    <property type="molecule type" value="Genomic_DNA"/>
</dbReference>
<protein>
    <submittedName>
        <fullName evidence="1">Uncharacterized protein</fullName>
    </submittedName>
</protein>
<gene>
    <name evidence="1" type="ORF">ANE_LOCUS23360</name>
</gene>
<organism evidence="1 2">
    <name type="scientific">Arabis nemorensis</name>
    <dbReference type="NCBI Taxonomy" id="586526"/>
    <lineage>
        <taxon>Eukaryota</taxon>
        <taxon>Viridiplantae</taxon>
        <taxon>Streptophyta</taxon>
        <taxon>Embryophyta</taxon>
        <taxon>Tracheophyta</taxon>
        <taxon>Spermatophyta</taxon>
        <taxon>Magnoliopsida</taxon>
        <taxon>eudicotyledons</taxon>
        <taxon>Gunneridae</taxon>
        <taxon>Pentapetalae</taxon>
        <taxon>rosids</taxon>
        <taxon>malvids</taxon>
        <taxon>Brassicales</taxon>
        <taxon>Brassicaceae</taxon>
        <taxon>Arabideae</taxon>
        <taxon>Arabis</taxon>
    </lineage>
</organism>
<comment type="caution">
    <text evidence="1">The sequence shown here is derived from an EMBL/GenBank/DDBJ whole genome shotgun (WGS) entry which is preliminary data.</text>
</comment>
<evidence type="ECO:0000313" key="2">
    <source>
        <dbReference type="Proteomes" id="UP000489600"/>
    </source>
</evidence>
<reference evidence="1" key="1">
    <citation type="submission" date="2019-07" db="EMBL/GenBank/DDBJ databases">
        <authorList>
            <person name="Dittberner H."/>
        </authorList>
    </citation>
    <scope>NUCLEOTIDE SEQUENCE [LARGE SCALE GENOMIC DNA]</scope>
</reference>
<dbReference type="OrthoDB" id="542523at2759"/>
<name>A0A565CH87_9BRAS</name>
<evidence type="ECO:0000313" key="1">
    <source>
        <dbReference type="EMBL" id="VVB12916.1"/>
    </source>
</evidence>
<dbReference type="AlphaFoldDB" id="A0A565CH87"/>
<proteinExistence type="predicted"/>
<keyword evidence="2" id="KW-1185">Reference proteome</keyword>